<evidence type="ECO:0000313" key="2">
    <source>
        <dbReference type="Proteomes" id="UP000800040"/>
    </source>
</evidence>
<name>A0A6A5KFZ9_9PLEO</name>
<protein>
    <submittedName>
        <fullName evidence="1">Uncharacterized protein</fullName>
    </submittedName>
</protein>
<accession>A0A6A5KFZ9</accession>
<feature type="non-terminal residue" evidence="1">
    <location>
        <position position="1"/>
    </location>
</feature>
<dbReference type="EMBL" id="ML975300">
    <property type="protein sequence ID" value="KAF1834527.1"/>
    <property type="molecule type" value="Genomic_DNA"/>
</dbReference>
<feature type="non-terminal residue" evidence="1">
    <location>
        <position position="155"/>
    </location>
</feature>
<dbReference type="AlphaFoldDB" id="A0A6A5KFZ9"/>
<dbReference type="Proteomes" id="UP000800040">
    <property type="component" value="Unassembled WGS sequence"/>
</dbReference>
<dbReference type="OrthoDB" id="2910287at2759"/>
<gene>
    <name evidence="1" type="ORF">BDW02DRAFT_477501</name>
</gene>
<keyword evidence="2" id="KW-1185">Reference proteome</keyword>
<proteinExistence type="predicted"/>
<evidence type="ECO:0000313" key="1">
    <source>
        <dbReference type="EMBL" id="KAF1834527.1"/>
    </source>
</evidence>
<sequence length="155" mass="16081">VTVTAVPSTIITVTSSNATVSSAITVAPTTIITLPSISTNVSTSATPPVSTGTAVPVDEPAGVYVCSDTNWGGTCEHKLTQPGGSDMECTPLSGTESSIGPDPGFLCEFYTNAVCRRILTDGSDFLELTYPGIADLRQTPKGDLNDAILSYLCFR</sequence>
<organism evidence="1 2">
    <name type="scientific">Decorospora gaudefroyi</name>
    <dbReference type="NCBI Taxonomy" id="184978"/>
    <lineage>
        <taxon>Eukaryota</taxon>
        <taxon>Fungi</taxon>
        <taxon>Dikarya</taxon>
        <taxon>Ascomycota</taxon>
        <taxon>Pezizomycotina</taxon>
        <taxon>Dothideomycetes</taxon>
        <taxon>Pleosporomycetidae</taxon>
        <taxon>Pleosporales</taxon>
        <taxon>Pleosporineae</taxon>
        <taxon>Pleosporaceae</taxon>
        <taxon>Decorospora</taxon>
    </lineage>
</organism>
<reference evidence="1" key="1">
    <citation type="submission" date="2020-01" db="EMBL/GenBank/DDBJ databases">
        <authorList>
            <consortium name="DOE Joint Genome Institute"/>
            <person name="Haridas S."/>
            <person name="Albert R."/>
            <person name="Binder M."/>
            <person name="Bloem J."/>
            <person name="Labutti K."/>
            <person name="Salamov A."/>
            <person name="Andreopoulos B."/>
            <person name="Baker S.E."/>
            <person name="Barry K."/>
            <person name="Bills G."/>
            <person name="Bluhm B.H."/>
            <person name="Cannon C."/>
            <person name="Castanera R."/>
            <person name="Culley D.E."/>
            <person name="Daum C."/>
            <person name="Ezra D."/>
            <person name="Gonzalez J.B."/>
            <person name="Henrissat B."/>
            <person name="Kuo A."/>
            <person name="Liang C."/>
            <person name="Lipzen A."/>
            <person name="Lutzoni F."/>
            <person name="Magnuson J."/>
            <person name="Mondo S."/>
            <person name="Nolan M."/>
            <person name="Ohm R."/>
            <person name="Pangilinan J."/>
            <person name="Park H.-J."/>
            <person name="Ramirez L."/>
            <person name="Alfaro M."/>
            <person name="Sun H."/>
            <person name="Tritt A."/>
            <person name="Yoshinaga Y."/>
            <person name="Zwiers L.-H."/>
            <person name="Turgeon B.G."/>
            <person name="Goodwin S.B."/>
            <person name="Spatafora J.W."/>
            <person name="Crous P.W."/>
            <person name="Grigoriev I.V."/>
        </authorList>
    </citation>
    <scope>NUCLEOTIDE SEQUENCE</scope>
    <source>
        <strain evidence="1">P77</strain>
    </source>
</reference>